<dbReference type="PANTHER" id="PTHR43284">
    <property type="entry name" value="ASPARAGINE SYNTHETASE (GLUTAMINE-HYDROLYZING)"/>
    <property type="match status" value="1"/>
</dbReference>
<keyword evidence="13" id="KW-1185">Reference proteome</keyword>
<dbReference type="GO" id="GO:0005524">
    <property type="term" value="F:ATP binding"/>
    <property type="evidence" value="ECO:0007669"/>
    <property type="project" value="UniProtKB-KW"/>
</dbReference>
<dbReference type="OrthoDB" id="9763290at2"/>
<proteinExistence type="inferred from homology"/>
<comment type="pathway">
    <text evidence="1">Amino-acid biosynthesis; L-asparagine biosynthesis; L-asparagine from L-aspartate (L-Gln route): step 1/1.</text>
</comment>
<reference evidence="12 13" key="1">
    <citation type="submission" date="2019-06" db="EMBL/GenBank/DDBJ databases">
        <title>Complete genome sequence of Janthinobacterium sp. SNU WT3 isolated from diseased rainbow trout.</title>
        <authorList>
            <person name="Oh W.T."/>
            <person name="Park S.C."/>
        </authorList>
    </citation>
    <scope>NUCLEOTIDE SEQUENCE [LARGE SCALE GENOMIC DNA]</scope>
    <source>
        <strain evidence="12 13">SNU WT3</strain>
    </source>
</reference>
<protein>
    <recommendedName>
        <fullName evidence="3">asparagine synthase (glutamine-hydrolyzing)</fullName>
        <ecNumber evidence="3">6.3.5.4</ecNumber>
    </recommendedName>
</protein>
<dbReference type="PROSITE" id="PS51278">
    <property type="entry name" value="GATASE_TYPE_2"/>
    <property type="match status" value="1"/>
</dbReference>
<keyword evidence="12" id="KW-0436">Ligase</keyword>
<keyword evidence="4 9" id="KW-0547">Nucleotide-binding</keyword>
<dbReference type="Proteomes" id="UP000316665">
    <property type="component" value="Chromosome"/>
</dbReference>
<keyword evidence="6 8" id="KW-0315">Glutamine amidotransferase</keyword>
<dbReference type="EC" id="6.3.5.4" evidence="3"/>
<dbReference type="InterPro" id="IPR006426">
    <property type="entry name" value="Asn_synth_AEB"/>
</dbReference>
<evidence type="ECO:0000256" key="6">
    <source>
        <dbReference type="ARBA" id="ARBA00022962"/>
    </source>
</evidence>
<evidence type="ECO:0000313" key="12">
    <source>
        <dbReference type="EMBL" id="QDG73348.1"/>
    </source>
</evidence>
<organism evidence="12 13">
    <name type="scientific">Janthinobacterium tructae</name>
    <dbReference type="NCBI Taxonomy" id="2590869"/>
    <lineage>
        <taxon>Bacteria</taxon>
        <taxon>Pseudomonadati</taxon>
        <taxon>Pseudomonadota</taxon>
        <taxon>Betaproteobacteria</taxon>
        <taxon>Burkholderiales</taxon>
        <taxon>Oxalobacteraceae</taxon>
        <taxon>Janthinobacterium</taxon>
    </lineage>
</organism>
<dbReference type="GO" id="GO:0005829">
    <property type="term" value="C:cytosol"/>
    <property type="evidence" value="ECO:0007669"/>
    <property type="project" value="TreeGrafter"/>
</dbReference>
<dbReference type="SUPFAM" id="SSF52402">
    <property type="entry name" value="Adenine nucleotide alpha hydrolases-like"/>
    <property type="match status" value="1"/>
</dbReference>
<accession>A0A4Y6RJY8</accession>
<comment type="catalytic activity">
    <reaction evidence="7">
        <text>L-aspartate + L-glutamine + ATP + H2O = L-asparagine + L-glutamate + AMP + diphosphate + H(+)</text>
        <dbReference type="Rhea" id="RHEA:12228"/>
        <dbReference type="ChEBI" id="CHEBI:15377"/>
        <dbReference type="ChEBI" id="CHEBI:15378"/>
        <dbReference type="ChEBI" id="CHEBI:29985"/>
        <dbReference type="ChEBI" id="CHEBI:29991"/>
        <dbReference type="ChEBI" id="CHEBI:30616"/>
        <dbReference type="ChEBI" id="CHEBI:33019"/>
        <dbReference type="ChEBI" id="CHEBI:58048"/>
        <dbReference type="ChEBI" id="CHEBI:58359"/>
        <dbReference type="ChEBI" id="CHEBI:456215"/>
        <dbReference type="EC" id="6.3.5.4"/>
    </reaction>
</comment>
<keyword evidence="8" id="KW-0061">Asparagine biosynthesis</keyword>
<evidence type="ECO:0000259" key="11">
    <source>
        <dbReference type="PROSITE" id="PS51278"/>
    </source>
</evidence>
<dbReference type="InterPro" id="IPR001962">
    <property type="entry name" value="Asn_synthase"/>
</dbReference>
<evidence type="ECO:0000313" key="13">
    <source>
        <dbReference type="Proteomes" id="UP000316665"/>
    </source>
</evidence>
<evidence type="ECO:0000256" key="1">
    <source>
        <dbReference type="ARBA" id="ARBA00005187"/>
    </source>
</evidence>
<dbReference type="CDD" id="cd00712">
    <property type="entry name" value="AsnB"/>
    <property type="match status" value="1"/>
</dbReference>
<dbReference type="GO" id="GO:0004066">
    <property type="term" value="F:asparagine synthase (glutamine-hydrolyzing) activity"/>
    <property type="evidence" value="ECO:0007669"/>
    <property type="project" value="UniProtKB-EC"/>
</dbReference>
<evidence type="ECO:0000256" key="3">
    <source>
        <dbReference type="ARBA" id="ARBA00012737"/>
    </source>
</evidence>
<dbReference type="PANTHER" id="PTHR43284:SF1">
    <property type="entry name" value="ASPARAGINE SYNTHETASE"/>
    <property type="match status" value="1"/>
</dbReference>
<dbReference type="InterPro" id="IPR014729">
    <property type="entry name" value="Rossmann-like_a/b/a_fold"/>
</dbReference>
<evidence type="ECO:0000256" key="10">
    <source>
        <dbReference type="PIRSR" id="PIRSR001589-3"/>
    </source>
</evidence>
<evidence type="ECO:0000256" key="9">
    <source>
        <dbReference type="PIRSR" id="PIRSR001589-2"/>
    </source>
</evidence>
<name>A0A4Y6RJY8_9BURK</name>
<dbReference type="GO" id="GO:0006529">
    <property type="term" value="P:asparagine biosynthetic process"/>
    <property type="evidence" value="ECO:0007669"/>
    <property type="project" value="UniProtKB-KW"/>
</dbReference>
<dbReference type="RefSeq" id="WP_141172155.1">
    <property type="nucleotide sequence ID" value="NZ_CP041185.1"/>
</dbReference>
<evidence type="ECO:0000256" key="7">
    <source>
        <dbReference type="ARBA" id="ARBA00048741"/>
    </source>
</evidence>
<dbReference type="Pfam" id="PF13537">
    <property type="entry name" value="GATase_7"/>
    <property type="match status" value="1"/>
</dbReference>
<dbReference type="Gene3D" id="3.60.20.10">
    <property type="entry name" value="Glutamine Phosphoribosylpyrophosphate, subunit 1, domain 1"/>
    <property type="match status" value="1"/>
</dbReference>
<dbReference type="NCBIfam" id="TIGR01536">
    <property type="entry name" value="asn_synth_AEB"/>
    <property type="match status" value="1"/>
</dbReference>
<feature type="domain" description="Glutamine amidotransferase type-2" evidence="11">
    <location>
        <begin position="2"/>
        <end position="218"/>
    </location>
</feature>
<dbReference type="KEGG" id="jas:FJQ89_25110"/>
<dbReference type="Pfam" id="PF00733">
    <property type="entry name" value="Asn_synthase"/>
    <property type="match status" value="1"/>
</dbReference>
<evidence type="ECO:0000256" key="8">
    <source>
        <dbReference type="PIRSR" id="PIRSR001589-1"/>
    </source>
</evidence>
<dbReference type="Gene3D" id="3.40.50.620">
    <property type="entry name" value="HUPs"/>
    <property type="match status" value="1"/>
</dbReference>
<dbReference type="EMBL" id="CP041185">
    <property type="protein sequence ID" value="QDG73348.1"/>
    <property type="molecule type" value="Genomic_DNA"/>
</dbReference>
<dbReference type="InterPro" id="IPR029055">
    <property type="entry name" value="Ntn_hydrolases_N"/>
</dbReference>
<feature type="binding site" evidence="9">
    <location>
        <position position="295"/>
    </location>
    <ligand>
        <name>ATP</name>
        <dbReference type="ChEBI" id="CHEBI:30616"/>
    </ligand>
</feature>
<feature type="site" description="Important for beta-aspartyl-AMP intermediate formation" evidence="10">
    <location>
        <position position="370"/>
    </location>
</feature>
<evidence type="ECO:0000256" key="2">
    <source>
        <dbReference type="ARBA" id="ARBA00005752"/>
    </source>
</evidence>
<dbReference type="InterPro" id="IPR017932">
    <property type="entry name" value="GATase_2_dom"/>
</dbReference>
<evidence type="ECO:0000256" key="5">
    <source>
        <dbReference type="ARBA" id="ARBA00022840"/>
    </source>
</evidence>
<dbReference type="SUPFAM" id="SSF56235">
    <property type="entry name" value="N-terminal nucleophile aminohydrolases (Ntn hydrolases)"/>
    <property type="match status" value="1"/>
</dbReference>
<feature type="active site" description="For GATase activity" evidence="8">
    <location>
        <position position="2"/>
    </location>
</feature>
<feature type="binding site" evidence="9">
    <location>
        <position position="105"/>
    </location>
    <ligand>
        <name>L-glutamine</name>
        <dbReference type="ChEBI" id="CHEBI:58359"/>
    </ligand>
</feature>
<keyword evidence="8" id="KW-0028">Amino-acid biosynthesis</keyword>
<dbReference type="CDD" id="cd01991">
    <property type="entry name" value="Asn_synthase_B_C"/>
    <property type="match status" value="1"/>
</dbReference>
<dbReference type="InterPro" id="IPR051786">
    <property type="entry name" value="ASN_synthetase/amidase"/>
</dbReference>
<dbReference type="PIRSF" id="PIRSF001589">
    <property type="entry name" value="Asn_synthetase_glu-h"/>
    <property type="match status" value="1"/>
</dbReference>
<keyword evidence="5 9" id="KW-0067">ATP-binding</keyword>
<gene>
    <name evidence="12" type="primary">asnB</name>
    <name evidence="12" type="ORF">FJQ89_25110</name>
</gene>
<dbReference type="AlphaFoldDB" id="A0A4Y6RJY8"/>
<dbReference type="InterPro" id="IPR033738">
    <property type="entry name" value="AsnB_N"/>
</dbReference>
<evidence type="ECO:0000256" key="4">
    <source>
        <dbReference type="ARBA" id="ARBA00022741"/>
    </source>
</evidence>
<sequence length="622" mass="69760">MCGIAGFVVPSPNLDTLAQLALMGQAIAHRGPDDTGILDVVSSDERYRVGLVHRRLSIIDLATGHQPLGNADGSVQVIFNGEIYNFQSLREELIALGHIFKTASDTETIVHAYVQWGEECVRHFRGMFAFAIWDARHDRLFIARDPFGKKPLFLCEHAGGLLFASEIKALLAVPGVAAEADEAAIWDYFAYRYVPGPATLFQGIRKLAPGSTLTWENGVLREQVYFTPADSRPRVAAPLPADPVATFLDKLDESVRIRMISDVPFGAFLSGGIDSSAVVALMSRHTELPVKTFSVGFKEGGFSELAYAADIARQFSTEHHELEVSVDQVIALLPDLVRFRDAPVAEPSDIPIYLLAKESRKTVKMVLTGEGSDEILGGYPKHVYERYAGNYQMLPGLLRRSLIEPAIGALPYRFRRAKTAIVNLGLEAFDERMPRWFGMMSDQERARLVAMPAPVRQRDPSLGCGSAGNSALRRILCFDQLSWLPDNLLERGDRMTMAASLEARMPFMDHELAAYVSSLPDEYRVRGRTTKWILREAMKQLLPQAILERPKVGFRVPVNEWFRGPMKDYLYEHLTGTDSRTRHYYHAAALQQVLAEHVAGRQNHEKLLWSLLTLEIWHRQYL</sequence>
<comment type="similarity">
    <text evidence="2">Belongs to the asparagine synthetase family.</text>
</comment>